<comment type="caution">
    <text evidence="1">The sequence shown here is derived from an EMBL/GenBank/DDBJ whole genome shotgun (WGS) entry which is preliminary data.</text>
</comment>
<accession>A0A9K3NXZ9</accession>
<name>A0A9K3NXZ9_HELAN</name>
<reference evidence="1" key="1">
    <citation type="journal article" date="2017" name="Nature">
        <title>The sunflower genome provides insights into oil metabolism, flowering and Asterid evolution.</title>
        <authorList>
            <person name="Badouin H."/>
            <person name="Gouzy J."/>
            <person name="Grassa C.J."/>
            <person name="Murat F."/>
            <person name="Staton S.E."/>
            <person name="Cottret L."/>
            <person name="Lelandais-Briere C."/>
            <person name="Owens G.L."/>
            <person name="Carrere S."/>
            <person name="Mayjonade B."/>
            <person name="Legrand L."/>
            <person name="Gill N."/>
            <person name="Kane N.C."/>
            <person name="Bowers J.E."/>
            <person name="Hubner S."/>
            <person name="Bellec A."/>
            <person name="Berard A."/>
            <person name="Berges H."/>
            <person name="Blanchet N."/>
            <person name="Boniface M.C."/>
            <person name="Brunel D."/>
            <person name="Catrice O."/>
            <person name="Chaidir N."/>
            <person name="Claudel C."/>
            <person name="Donnadieu C."/>
            <person name="Faraut T."/>
            <person name="Fievet G."/>
            <person name="Helmstetter N."/>
            <person name="King M."/>
            <person name="Knapp S.J."/>
            <person name="Lai Z."/>
            <person name="Le Paslier M.C."/>
            <person name="Lippi Y."/>
            <person name="Lorenzon L."/>
            <person name="Mandel J.R."/>
            <person name="Marage G."/>
            <person name="Marchand G."/>
            <person name="Marquand E."/>
            <person name="Bret-Mestries E."/>
            <person name="Morien E."/>
            <person name="Nambeesan S."/>
            <person name="Nguyen T."/>
            <person name="Pegot-Espagnet P."/>
            <person name="Pouilly N."/>
            <person name="Raftis F."/>
            <person name="Sallet E."/>
            <person name="Schiex T."/>
            <person name="Thomas J."/>
            <person name="Vandecasteele C."/>
            <person name="Vares D."/>
            <person name="Vear F."/>
            <person name="Vautrin S."/>
            <person name="Crespi M."/>
            <person name="Mangin B."/>
            <person name="Burke J.M."/>
            <person name="Salse J."/>
            <person name="Munos S."/>
            <person name="Vincourt P."/>
            <person name="Rieseberg L.H."/>
            <person name="Langlade N.B."/>
        </authorList>
    </citation>
    <scope>NUCLEOTIDE SEQUENCE</scope>
    <source>
        <tissue evidence="1">Leaves</tissue>
    </source>
</reference>
<sequence length="112" mass="12318">MILVKFCSNVRSTAKTVTVSGTGTSFIFHERMIPKLEPPPPLTAQKRSSPIELLSRILPCTLMNCASMTLSAARPYFLIIAPYPPPLTCPPSPKAYQTPPGNPRFWVFCAIP</sequence>
<gene>
    <name evidence="1" type="ORF">HanXRQr2_Chr03g0136751</name>
</gene>
<reference evidence="1" key="2">
    <citation type="submission" date="2020-06" db="EMBL/GenBank/DDBJ databases">
        <title>Helianthus annuus Genome sequencing and assembly Release 2.</title>
        <authorList>
            <person name="Gouzy J."/>
            <person name="Langlade N."/>
            <person name="Munos S."/>
        </authorList>
    </citation>
    <scope>NUCLEOTIDE SEQUENCE</scope>
    <source>
        <tissue evidence="1">Leaves</tissue>
    </source>
</reference>
<evidence type="ECO:0000313" key="2">
    <source>
        <dbReference type="Proteomes" id="UP000215914"/>
    </source>
</evidence>
<keyword evidence="2" id="KW-1185">Reference proteome</keyword>
<dbReference type="AlphaFoldDB" id="A0A9K3NXZ9"/>
<dbReference type="Proteomes" id="UP000215914">
    <property type="component" value="Unassembled WGS sequence"/>
</dbReference>
<dbReference type="EMBL" id="MNCJ02000318">
    <property type="protein sequence ID" value="KAF5816664.1"/>
    <property type="molecule type" value="Genomic_DNA"/>
</dbReference>
<proteinExistence type="predicted"/>
<dbReference type="Gramene" id="mRNA:HanXRQr2_Chr03g0136751">
    <property type="protein sequence ID" value="CDS:HanXRQr2_Chr03g0136751.1"/>
    <property type="gene ID" value="HanXRQr2_Chr03g0136751"/>
</dbReference>
<evidence type="ECO:0000313" key="1">
    <source>
        <dbReference type="EMBL" id="KAF5816664.1"/>
    </source>
</evidence>
<organism evidence="1 2">
    <name type="scientific">Helianthus annuus</name>
    <name type="common">Common sunflower</name>
    <dbReference type="NCBI Taxonomy" id="4232"/>
    <lineage>
        <taxon>Eukaryota</taxon>
        <taxon>Viridiplantae</taxon>
        <taxon>Streptophyta</taxon>
        <taxon>Embryophyta</taxon>
        <taxon>Tracheophyta</taxon>
        <taxon>Spermatophyta</taxon>
        <taxon>Magnoliopsida</taxon>
        <taxon>eudicotyledons</taxon>
        <taxon>Gunneridae</taxon>
        <taxon>Pentapetalae</taxon>
        <taxon>asterids</taxon>
        <taxon>campanulids</taxon>
        <taxon>Asterales</taxon>
        <taxon>Asteraceae</taxon>
        <taxon>Asteroideae</taxon>
        <taxon>Heliantheae alliance</taxon>
        <taxon>Heliantheae</taxon>
        <taxon>Helianthus</taxon>
    </lineage>
</organism>
<protein>
    <submittedName>
        <fullName evidence="1">Uncharacterized protein</fullName>
    </submittedName>
</protein>